<name>A0A5C8GLH2_9BACT</name>
<dbReference type="OrthoDB" id="370725at2"/>
<keyword evidence="3 5" id="KW-0175">Coiled coil</keyword>
<comment type="function">
    <text evidence="1">Involved in DNA recombination.</text>
</comment>
<feature type="coiled-coil region" evidence="5">
    <location>
        <begin position="22"/>
        <end position="96"/>
    </location>
</feature>
<evidence type="ECO:0000313" key="6">
    <source>
        <dbReference type="EMBL" id="TXJ62899.1"/>
    </source>
</evidence>
<sequence length="433" mass="50118">MDMMSLMVGLAIGLTIAYCLSRVLYERRLGEMNQRLAMLKNQLDTREKAAEEKIATEREYNKTLREELQKQMEARNKLMQEEMQNMASRMLEESREKLTTSDKERLNSLLNPLKERLETFSKAVEDNSKENAGNKREMRTVFEETLKRMRMEQENTVKLMRDDHERAVKDLKEQTEKIGRDAASLTNALKGNTKTQGDWGELILEKTLEDCGLVKDEQYFLQENYKDEEGNNLRPDAVIKFPNEEKVVIDAKVSLTAYQEALRTEEKTEREKLLRAHVASMKKHVDELSAKNYEKLVPGCIGYVLMFVPYESGFSAAVKTDVGILQYAYRKHIIILSPSNLLMALQLTHTLWQNYRLNKNVEEILRQSNDLYDKFVTFGETFVKLGTSIQRLQTDYDKAHAQLSEGKGNIVRRLEGMKQLGITPKKQLPDKLG</sequence>
<proteinExistence type="inferred from homology"/>
<organism evidence="6 7">
    <name type="scientific">Prevotella brunnea</name>
    <dbReference type="NCBI Taxonomy" id="2508867"/>
    <lineage>
        <taxon>Bacteria</taxon>
        <taxon>Pseudomonadati</taxon>
        <taxon>Bacteroidota</taxon>
        <taxon>Bacteroidia</taxon>
        <taxon>Bacteroidales</taxon>
        <taxon>Prevotellaceae</taxon>
        <taxon>Prevotella</taxon>
    </lineage>
</organism>
<comment type="similarity">
    <text evidence="2">Belongs to the RmuC family.</text>
</comment>
<keyword evidence="7" id="KW-1185">Reference proteome</keyword>
<comment type="caution">
    <text evidence="6">The sequence shown here is derived from an EMBL/GenBank/DDBJ whole genome shotgun (WGS) entry which is preliminary data.</text>
</comment>
<dbReference type="Pfam" id="PF02646">
    <property type="entry name" value="RmuC"/>
    <property type="match status" value="1"/>
</dbReference>
<protein>
    <submittedName>
        <fullName evidence="6">DNA recombination protein RmuC</fullName>
    </submittedName>
</protein>
<evidence type="ECO:0000256" key="4">
    <source>
        <dbReference type="ARBA" id="ARBA00023172"/>
    </source>
</evidence>
<dbReference type="PANTHER" id="PTHR30563:SF0">
    <property type="entry name" value="DNA RECOMBINATION PROTEIN RMUC"/>
    <property type="match status" value="1"/>
</dbReference>
<dbReference type="GO" id="GO:0006310">
    <property type="term" value="P:DNA recombination"/>
    <property type="evidence" value="ECO:0007669"/>
    <property type="project" value="UniProtKB-KW"/>
</dbReference>
<evidence type="ECO:0000256" key="5">
    <source>
        <dbReference type="SAM" id="Coils"/>
    </source>
</evidence>
<evidence type="ECO:0000256" key="1">
    <source>
        <dbReference type="ARBA" id="ARBA00003416"/>
    </source>
</evidence>
<dbReference type="PANTHER" id="PTHR30563">
    <property type="entry name" value="DNA RECOMBINATION PROTEIN RMUC"/>
    <property type="match status" value="1"/>
</dbReference>
<dbReference type="InterPro" id="IPR003798">
    <property type="entry name" value="DNA_recombination_RmuC"/>
</dbReference>
<evidence type="ECO:0000313" key="7">
    <source>
        <dbReference type="Proteomes" id="UP000321612"/>
    </source>
</evidence>
<dbReference type="Proteomes" id="UP000321612">
    <property type="component" value="Unassembled WGS sequence"/>
</dbReference>
<evidence type="ECO:0000256" key="2">
    <source>
        <dbReference type="ARBA" id="ARBA00009840"/>
    </source>
</evidence>
<dbReference type="EMBL" id="SDIK01000017">
    <property type="protein sequence ID" value="TXJ62899.1"/>
    <property type="molecule type" value="Genomic_DNA"/>
</dbReference>
<accession>A0A5C8GLH2</accession>
<dbReference type="RefSeq" id="WP_130829698.1">
    <property type="nucleotide sequence ID" value="NZ_SDIK01000017.1"/>
</dbReference>
<dbReference type="AlphaFoldDB" id="A0A5C8GLH2"/>
<gene>
    <name evidence="6" type="primary">rmuC</name>
    <name evidence="6" type="ORF">ETF27_02540</name>
</gene>
<evidence type="ECO:0000256" key="3">
    <source>
        <dbReference type="ARBA" id="ARBA00023054"/>
    </source>
</evidence>
<reference evidence="7" key="1">
    <citation type="submission" date="2019-05" db="EMBL/GenBank/DDBJ databases">
        <title>Prevotella brunnea sp. nov., isolated from a wound of a patient.</title>
        <authorList>
            <person name="Buhl M."/>
        </authorList>
    </citation>
    <scope>NUCLEOTIDE SEQUENCE [LARGE SCALE GENOMIC DNA]</scope>
    <source>
        <strain evidence="7">A2672</strain>
    </source>
</reference>
<keyword evidence="4" id="KW-0233">DNA recombination</keyword>